<dbReference type="InterPro" id="IPR050499">
    <property type="entry name" value="PEP-utilizing_PTS_enzyme"/>
</dbReference>
<dbReference type="InterPro" id="IPR008279">
    <property type="entry name" value="PEP-util_enz_mobile_dom"/>
</dbReference>
<evidence type="ECO:0000256" key="4">
    <source>
        <dbReference type="ARBA" id="ARBA00004496"/>
    </source>
</evidence>
<evidence type="ECO:0000256" key="9">
    <source>
        <dbReference type="ARBA" id="ARBA00022490"/>
    </source>
</evidence>
<comment type="cofactor">
    <cofactor evidence="2">
        <name>Mg(2+)</name>
        <dbReference type="ChEBI" id="CHEBI:18420"/>
    </cofactor>
</comment>
<feature type="domain" description="PEP-utilising enzyme C-terminal" evidence="18">
    <location>
        <begin position="298"/>
        <end position="540"/>
    </location>
</feature>
<dbReference type="NCBIfam" id="TIGR01417">
    <property type="entry name" value="PTS_I_fam"/>
    <property type="match status" value="1"/>
</dbReference>
<dbReference type="InterPro" id="IPR036637">
    <property type="entry name" value="Phosphohistidine_dom_sf"/>
</dbReference>
<name>A0ABP2XEA5_9CHLA</name>
<evidence type="ECO:0000256" key="15">
    <source>
        <dbReference type="ARBA" id="ARBA00022842"/>
    </source>
</evidence>
<dbReference type="InterPro" id="IPR008731">
    <property type="entry name" value="PTS_EIN"/>
</dbReference>
<evidence type="ECO:0000313" key="20">
    <source>
        <dbReference type="EMBL" id="EQM62817.1"/>
    </source>
</evidence>
<dbReference type="InterPro" id="IPR018274">
    <property type="entry name" value="PEP_util_AS"/>
</dbReference>
<keyword evidence="12" id="KW-0598">Phosphotransferase system</keyword>
<keyword evidence="8" id="KW-0813">Transport</keyword>
<dbReference type="PRINTS" id="PR01736">
    <property type="entry name" value="PHPHTRNFRASE"/>
</dbReference>
<feature type="domain" description="Phosphotransferase system enzyme I N-terminal" evidence="19">
    <location>
        <begin position="18"/>
        <end position="134"/>
    </location>
</feature>
<dbReference type="Gene3D" id="3.50.30.10">
    <property type="entry name" value="Phosphohistidine domain"/>
    <property type="match status" value="1"/>
</dbReference>
<evidence type="ECO:0000256" key="1">
    <source>
        <dbReference type="ARBA" id="ARBA00000683"/>
    </source>
</evidence>
<keyword evidence="21" id="KW-1185">Reference proteome</keyword>
<keyword evidence="14" id="KW-0418">Kinase</keyword>
<protein>
    <recommendedName>
        <fullName evidence="7">Phosphoenolpyruvate-protein phosphotransferase</fullName>
        <ecNumber evidence="6">2.7.3.9</ecNumber>
    </recommendedName>
    <alternativeName>
        <fullName evidence="16">Phosphotransferase system, enzyme I</fullName>
    </alternativeName>
</protein>
<evidence type="ECO:0000256" key="5">
    <source>
        <dbReference type="ARBA" id="ARBA00007837"/>
    </source>
</evidence>
<dbReference type="GO" id="GO:0008965">
    <property type="term" value="F:phosphoenolpyruvate-protein phosphotransferase activity"/>
    <property type="evidence" value="ECO:0007669"/>
    <property type="project" value="UniProtKB-EC"/>
</dbReference>
<proteinExistence type="inferred from homology"/>
<dbReference type="Pfam" id="PF05524">
    <property type="entry name" value="PEP-utilisers_N"/>
    <property type="match status" value="1"/>
</dbReference>
<dbReference type="Pfam" id="PF00391">
    <property type="entry name" value="PEP-utilizers"/>
    <property type="match status" value="1"/>
</dbReference>
<keyword evidence="13" id="KW-0479">Metal-binding</keyword>
<dbReference type="PANTHER" id="PTHR46244:SF3">
    <property type="entry name" value="PHOSPHOENOLPYRUVATE-PROTEIN PHOSPHOTRANSFERASE"/>
    <property type="match status" value="1"/>
</dbReference>
<comment type="function">
    <text evidence="3">General (non sugar-specific) component of the phosphoenolpyruvate-dependent sugar phosphotransferase system (sugar PTS). This major carbohydrate active-transport system catalyzes the phosphorylation of incoming sugar substrates concomitantly with their translocation across the cell membrane. Enzyme I transfers the phosphoryl group from phosphoenolpyruvate (PEP) to the phosphoryl carrier protein (HPr).</text>
</comment>
<evidence type="ECO:0000256" key="3">
    <source>
        <dbReference type="ARBA" id="ARBA00002728"/>
    </source>
</evidence>
<keyword evidence="11 20" id="KW-0808">Transferase</keyword>
<dbReference type="EC" id="2.7.3.9" evidence="6"/>
<keyword evidence="10" id="KW-0762">Sugar transport</keyword>
<evidence type="ECO:0000256" key="13">
    <source>
        <dbReference type="ARBA" id="ARBA00022723"/>
    </source>
</evidence>
<keyword evidence="9" id="KW-0963">Cytoplasm</keyword>
<dbReference type="InterPro" id="IPR006318">
    <property type="entry name" value="PTS_EI-like"/>
</dbReference>
<dbReference type="SUPFAM" id="SSF52009">
    <property type="entry name" value="Phosphohistidine domain"/>
    <property type="match status" value="1"/>
</dbReference>
<sequence length="565" mass="62639">MVAVDHDKHNEEVRISAVALVPGLGVGRAFFLGTSPLQIHELTLPQEEVEHEIHRYYKALNRSKSDIVALEKKAKATQGQQEITAILQSHLEIIKDPILTEEVVNTIRKDRKNAEYVFSSVMGKIEESLSSVQHNSLAVDRIQDIHDISNRVIGHLCCQHKRSLGESDQNIIVFSNELTPSEAAGANPSYIRGFVSLVGAATSHTAIVARAKDIPYLANISQDYWTLMKEYNGHLVLIDGNQGEIIFNPLPKTLESRCKKKTAPKKVKPKASFQHTIVVSSQATSISELDMLEQFFPETSVGLFRSEFLAIADQKIPNIVEQTEVYKRLASFSGGISVLRLFDFGEDKVCPCHEPILGRSVHSLLNSSYLLDHQLQAVLAASLCGPIKLLIPGVADVGEIVAVKQRLEKLRSVSPQESIIENIIWGSMIEMPSAVWMIDEILKQCAFVSIGTNDLMQYSLGISRESVIPEYLNLPLHPSVVRMVRHVVESAKRKQVPVSICGEAAGSLELVPLFLGLGVTELSVAMPRISDLRDRIASLDMNYCLDFTEKILKARTCAEIQALWV</sequence>
<dbReference type="InterPro" id="IPR040442">
    <property type="entry name" value="Pyrv_kinase-like_dom_sf"/>
</dbReference>
<evidence type="ECO:0000256" key="8">
    <source>
        <dbReference type="ARBA" id="ARBA00022448"/>
    </source>
</evidence>
<reference evidence="20 21" key="1">
    <citation type="submission" date="2013-07" db="EMBL/GenBank/DDBJ databases">
        <title>Isolation of a new Chlamydia species from the feral Sacred Ibis (Threskiornis aethiopicus): Chlamydia ibidis.</title>
        <authorList>
            <person name="Vorimore F."/>
            <person name="Hsia R.-C."/>
            <person name="Huot-Creasy H."/>
            <person name="Bastian S."/>
            <person name="Deruyter L."/>
            <person name="Passet A."/>
            <person name="Sachse K."/>
            <person name="Bavoil P."/>
            <person name="Myers G."/>
            <person name="Laroucau K."/>
        </authorList>
    </citation>
    <scope>NUCLEOTIDE SEQUENCE [LARGE SCALE GENOMIC DNA]</scope>
    <source>
        <strain evidence="20 21">10-1398/6</strain>
    </source>
</reference>
<dbReference type="Gene3D" id="1.10.274.10">
    <property type="entry name" value="PtsI, HPr-binding domain"/>
    <property type="match status" value="1"/>
</dbReference>
<comment type="catalytic activity">
    <reaction evidence="1">
        <text>L-histidyl-[protein] + phosphoenolpyruvate = N(pros)-phospho-L-histidyl-[protein] + pyruvate</text>
        <dbReference type="Rhea" id="RHEA:23880"/>
        <dbReference type="Rhea" id="RHEA-COMP:9745"/>
        <dbReference type="Rhea" id="RHEA-COMP:9746"/>
        <dbReference type="ChEBI" id="CHEBI:15361"/>
        <dbReference type="ChEBI" id="CHEBI:29979"/>
        <dbReference type="ChEBI" id="CHEBI:58702"/>
        <dbReference type="ChEBI" id="CHEBI:64837"/>
        <dbReference type="EC" id="2.7.3.9"/>
    </reaction>
</comment>
<dbReference type="Pfam" id="PF02896">
    <property type="entry name" value="PEP-utilizers_C"/>
    <property type="match status" value="1"/>
</dbReference>
<dbReference type="Gene3D" id="3.20.20.60">
    <property type="entry name" value="Phosphoenolpyruvate-binding domains"/>
    <property type="match status" value="1"/>
</dbReference>
<evidence type="ECO:0000313" key="21">
    <source>
        <dbReference type="Proteomes" id="UP000016064"/>
    </source>
</evidence>
<dbReference type="InterPro" id="IPR036618">
    <property type="entry name" value="PtsI_HPr-bd_sf"/>
</dbReference>
<dbReference type="Proteomes" id="UP000016064">
    <property type="component" value="Unassembled WGS sequence"/>
</dbReference>
<keyword evidence="15" id="KW-0460">Magnesium</keyword>
<evidence type="ECO:0000256" key="11">
    <source>
        <dbReference type="ARBA" id="ARBA00022679"/>
    </source>
</evidence>
<evidence type="ECO:0000256" key="7">
    <source>
        <dbReference type="ARBA" id="ARBA00016544"/>
    </source>
</evidence>
<comment type="similarity">
    <text evidence="5">Belongs to the PEP-utilizing enzyme family.</text>
</comment>
<evidence type="ECO:0000256" key="2">
    <source>
        <dbReference type="ARBA" id="ARBA00001946"/>
    </source>
</evidence>
<dbReference type="InterPro" id="IPR015813">
    <property type="entry name" value="Pyrv/PenolPyrv_kinase-like_dom"/>
</dbReference>
<evidence type="ECO:0000256" key="14">
    <source>
        <dbReference type="ARBA" id="ARBA00022777"/>
    </source>
</evidence>
<evidence type="ECO:0000259" key="19">
    <source>
        <dbReference type="Pfam" id="PF05524"/>
    </source>
</evidence>
<feature type="domain" description="PEP-utilising enzyme mobile" evidence="17">
    <location>
        <begin position="169"/>
        <end position="243"/>
    </location>
</feature>
<evidence type="ECO:0000259" key="18">
    <source>
        <dbReference type="Pfam" id="PF02896"/>
    </source>
</evidence>
<comment type="subcellular location">
    <subcellularLocation>
        <location evidence="4">Cytoplasm</location>
    </subcellularLocation>
</comment>
<accession>A0ABP2XEA5</accession>
<evidence type="ECO:0000259" key="17">
    <source>
        <dbReference type="Pfam" id="PF00391"/>
    </source>
</evidence>
<dbReference type="InterPro" id="IPR000121">
    <property type="entry name" value="PEP_util_C"/>
</dbReference>
<dbReference type="PANTHER" id="PTHR46244">
    <property type="entry name" value="PHOSPHOENOLPYRUVATE-PROTEIN PHOSPHOTRANSFERASE"/>
    <property type="match status" value="1"/>
</dbReference>
<dbReference type="EMBL" id="APJW01000001">
    <property type="protein sequence ID" value="EQM62817.1"/>
    <property type="molecule type" value="Genomic_DNA"/>
</dbReference>
<dbReference type="SUPFAM" id="SSF51621">
    <property type="entry name" value="Phosphoenolpyruvate/pyruvate domain"/>
    <property type="match status" value="1"/>
</dbReference>
<dbReference type="SUPFAM" id="SSF47831">
    <property type="entry name" value="Enzyme I of the PEP:sugar phosphotransferase system HPr-binding (sub)domain"/>
    <property type="match status" value="1"/>
</dbReference>
<organism evidence="20 21">
    <name type="scientific">Chlamydia ibidis 10-1398/6</name>
    <dbReference type="NCBI Taxonomy" id="1046581"/>
    <lineage>
        <taxon>Bacteria</taxon>
        <taxon>Pseudomonadati</taxon>
        <taxon>Chlamydiota</taxon>
        <taxon>Chlamydiia</taxon>
        <taxon>Chlamydiales</taxon>
        <taxon>Chlamydiaceae</taxon>
        <taxon>Chlamydia/Chlamydophila group</taxon>
        <taxon>Chlamydia</taxon>
    </lineage>
</organism>
<dbReference type="RefSeq" id="WP_020370335.1">
    <property type="nucleotide sequence ID" value="NZ_APJW01000001.1"/>
</dbReference>
<gene>
    <name evidence="20" type="primary">ptsP</name>
    <name evidence="20" type="ORF">H359_0416</name>
</gene>
<evidence type="ECO:0000256" key="10">
    <source>
        <dbReference type="ARBA" id="ARBA00022597"/>
    </source>
</evidence>
<evidence type="ECO:0000256" key="16">
    <source>
        <dbReference type="ARBA" id="ARBA00033235"/>
    </source>
</evidence>
<evidence type="ECO:0000256" key="12">
    <source>
        <dbReference type="ARBA" id="ARBA00022683"/>
    </source>
</evidence>
<comment type="caution">
    <text evidence="20">The sequence shown here is derived from an EMBL/GenBank/DDBJ whole genome shotgun (WGS) entry which is preliminary data.</text>
</comment>
<evidence type="ECO:0000256" key="6">
    <source>
        <dbReference type="ARBA" id="ARBA00012232"/>
    </source>
</evidence>
<dbReference type="PROSITE" id="PS00370">
    <property type="entry name" value="PEP_ENZYMES_PHOS_SITE"/>
    <property type="match status" value="1"/>
</dbReference>